<evidence type="ECO:0000256" key="1">
    <source>
        <dbReference type="ARBA" id="ARBA00004651"/>
    </source>
</evidence>
<dbReference type="AlphaFoldDB" id="F8A820"/>
<dbReference type="InParanoid" id="F8A820"/>
<evidence type="ECO:0000256" key="3">
    <source>
        <dbReference type="ARBA" id="ARBA00022692"/>
    </source>
</evidence>
<reference evidence="7 8" key="2">
    <citation type="journal article" date="2012" name="Stand. Genomic Sci.">
        <title>Complete genome sequence of the thermophilic sulfate-reducing ocean bacterium Thermodesulfatator indicus type strain (CIR29812(T)).</title>
        <authorList>
            <person name="Anderson I."/>
            <person name="Saunders E."/>
            <person name="Lapidus A."/>
            <person name="Nolan M."/>
            <person name="Lucas S."/>
            <person name="Tice H."/>
            <person name="Del Rio T.G."/>
            <person name="Cheng J.F."/>
            <person name="Han C."/>
            <person name="Tapia R."/>
            <person name="Goodwin L.A."/>
            <person name="Pitluck S."/>
            <person name="Liolios K."/>
            <person name="Mavromatis K."/>
            <person name="Pagani I."/>
            <person name="Ivanova N."/>
            <person name="Mikhailova N."/>
            <person name="Pati A."/>
            <person name="Chen A."/>
            <person name="Palaniappan K."/>
            <person name="Land M."/>
            <person name="Hauser L."/>
            <person name="Jeffries C.D."/>
            <person name="Chang Y.J."/>
            <person name="Brambilla E.M."/>
            <person name="Rohde M."/>
            <person name="Spring S."/>
            <person name="Goker M."/>
            <person name="Detter J.C."/>
            <person name="Woyke T."/>
            <person name="Bristow J."/>
            <person name="Eisen J.A."/>
            <person name="Markowitz V."/>
            <person name="Hugenholtz P."/>
            <person name="Kyrpides N.C."/>
            <person name="Klenk H.P."/>
        </authorList>
    </citation>
    <scope>NUCLEOTIDE SEQUENCE [LARGE SCALE GENOMIC DNA]</scope>
    <source>
        <strain evidence="8">DSM 15286 / JCM 11887 / CIR29812</strain>
    </source>
</reference>
<feature type="transmembrane region" description="Helical" evidence="6">
    <location>
        <begin position="142"/>
        <end position="161"/>
    </location>
</feature>
<keyword evidence="5 6" id="KW-0472">Membrane</keyword>
<feature type="transmembrane region" description="Helical" evidence="6">
    <location>
        <begin position="314"/>
        <end position="331"/>
    </location>
</feature>
<evidence type="ECO:0000256" key="6">
    <source>
        <dbReference type="SAM" id="Phobius"/>
    </source>
</evidence>
<dbReference type="PaxDb" id="667014-Thein_1143"/>
<feature type="transmembrane region" description="Helical" evidence="6">
    <location>
        <begin position="13"/>
        <end position="31"/>
    </location>
</feature>
<dbReference type="HOGENOM" id="CLU_031365_0_0_0"/>
<dbReference type="InterPro" id="IPR043428">
    <property type="entry name" value="LivM-like"/>
</dbReference>
<evidence type="ECO:0000313" key="7">
    <source>
        <dbReference type="EMBL" id="AEH45013.1"/>
    </source>
</evidence>
<dbReference type="eggNOG" id="COG4177">
    <property type="taxonomic scope" value="Bacteria"/>
</dbReference>
<dbReference type="GO" id="GO:0005886">
    <property type="term" value="C:plasma membrane"/>
    <property type="evidence" value="ECO:0007669"/>
    <property type="project" value="UniProtKB-SubCell"/>
</dbReference>
<dbReference type="GO" id="GO:0015658">
    <property type="term" value="F:branched-chain amino acid transmembrane transporter activity"/>
    <property type="evidence" value="ECO:0007669"/>
    <property type="project" value="InterPro"/>
</dbReference>
<organism evidence="7 8">
    <name type="scientific">Thermodesulfatator indicus (strain DSM 15286 / JCM 11887 / CIR29812)</name>
    <dbReference type="NCBI Taxonomy" id="667014"/>
    <lineage>
        <taxon>Bacteria</taxon>
        <taxon>Pseudomonadati</taxon>
        <taxon>Thermodesulfobacteriota</taxon>
        <taxon>Thermodesulfobacteria</taxon>
        <taxon>Thermodesulfobacteriales</taxon>
        <taxon>Thermodesulfatatoraceae</taxon>
        <taxon>Thermodesulfatator</taxon>
    </lineage>
</organism>
<evidence type="ECO:0000256" key="2">
    <source>
        <dbReference type="ARBA" id="ARBA00022475"/>
    </source>
</evidence>
<protein>
    <submittedName>
        <fullName evidence="7">Urea ABC transporter, permease protein UrtC</fullName>
    </submittedName>
</protein>
<evidence type="ECO:0000313" key="8">
    <source>
        <dbReference type="Proteomes" id="UP000006793"/>
    </source>
</evidence>
<dbReference type="EMBL" id="CP002683">
    <property type="protein sequence ID" value="AEH45013.1"/>
    <property type="molecule type" value="Genomic_DNA"/>
</dbReference>
<dbReference type="RefSeq" id="WP_013907755.1">
    <property type="nucleotide sequence ID" value="NC_015681.1"/>
</dbReference>
<feature type="transmembrane region" description="Helical" evidence="6">
    <location>
        <begin position="280"/>
        <end position="302"/>
    </location>
</feature>
<name>F8A820_THEID</name>
<feature type="transmembrane region" description="Helical" evidence="6">
    <location>
        <begin position="112"/>
        <end position="135"/>
    </location>
</feature>
<proteinExistence type="predicted"/>
<keyword evidence="4 6" id="KW-1133">Transmembrane helix</keyword>
<feature type="transmembrane region" description="Helical" evidence="6">
    <location>
        <begin position="38"/>
        <end position="58"/>
    </location>
</feature>
<gene>
    <name evidence="7" type="ordered locus">Thein_1143</name>
</gene>
<accession>F8A820</accession>
<reference evidence="8" key="1">
    <citation type="submission" date="2011-04" db="EMBL/GenBank/DDBJ databases">
        <title>The complete genome of Thermodesulfatator indicus DSM 15286.</title>
        <authorList>
            <person name="Lucas S."/>
            <person name="Copeland A."/>
            <person name="Lapidus A."/>
            <person name="Bruce D."/>
            <person name="Goodwin L."/>
            <person name="Pitluck S."/>
            <person name="Peters L."/>
            <person name="Kyrpides N."/>
            <person name="Mavromatis K."/>
            <person name="Pagani I."/>
            <person name="Ivanova N."/>
            <person name="Saunders L."/>
            <person name="Detter J.C."/>
            <person name="Tapia R."/>
            <person name="Han C."/>
            <person name="Land M."/>
            <person name="Hauser L."/>
            <person name="Markowitz V."/>
            <person name="Cheng J.-F."/>
            <person name="Hugenholtz P."/>
            <person name="Woyke T."/>
            <person name="Wu D."/>
            <person name="Spring S."/>
            <person name="Schroeder M."/>
            <person name="Brambilla E."/>
            <person name="Klenk H.-P."/>
            <person name="Eisen J.A."/>
        </authorList>
    </citation>
    <scope>NUCLEOTIDE SEQUENCE [LARGE SCALE GENOMIC DNA]</scope>
    <source>
        <strain evidence="8">DSM 15286 / JCM 11887 / CIR29812</strain>
    </source>
</reference>
<sequence length="363" mass="40467">MGKSLVNKDLKSLVFYILFFGSLLFFFPFVLSDFRLNLLGKFLSFAIVAMGIALAWGYTGILSLGQGIFFGLGAYAMAMYLKLEASGPDLPDFMFWNGLTSLPWFWKPFKSAPFAFLMVIIVPLLLALIVGFVTFRRRISGVYFSLISQALTLVFFILFVGQQGYTGGTNGITDFSTIFGYQLFSKTTQHLIYYITVFVLFLLFLFGSWLVKSQFGKILVAIRDKEDRIRFSGYNPDNFKMLIFAISAVYAGIAGALFVLQEGLISPSIFGVVPSIEMVIWAAIGGRTSLLGAAIGALLVNTAKTFLSENFPEIWLYFLGILFIIVVRFLPEGLVSLFNRKSSFSNLINKIKLSLGAKYVRTS</sequence>
<feature type="transmembrane region" description="Helical" evidence="6">
    <location>
        <begin position="64"/>
        <end position="83"/>
    </location>
</feature>
<keyword evidence="3 6" id="KW-0812">Transmembrane</keyword>
<dbReference type="PANTHER" id="PTHR30482:SF4">
    <property type="entry name" value="SLR1201 PROTEIN"/>
    <property type="match status" value="1"/>
</dbReference>
<dbReference type="InterPro" id="IPR017778">
    <property type="entry name" value="ABC_transptr_urea_perm_UrtC"/>
</dbReference>
<feature type="transmembrane region" description="Helical" evidence="6">
    <location>
        <begin position="191"/>
        <end position="211"/>
    </location>
</feature>
<dbReference type="Proteomes" id="UP000006793">
    <property type="component" value="Chromosome"/>
</dbReference>
<evidence type="ECO:0000256" key="4">
    <source>
        <dbReference type="ARBA" id="ARBA00022989"/>
    </source>
</evidence>
<dbReference type="STRING" id="667014.Thein_1143"/>
<keyword evidence="2" id="KW-1003">Cell membrane</keyword>
<dbReference type="OrthoDB" id="9034298at2"/>
<feature type="transmembrane region" description="Helical" evidence="6">
    <location>
        <begin position="239"/>
        <end position="260"/>
    </location>
</feature>
<dbReference type="KEGG" id="tid:Thein_1143"/>
<dbReference type="PANTHER" id="PTHR30482">
    <property type="entry name" value="HIGH-AFFINITY BRANCHED-CHAIN AMINO ACID TRANSPORT SYSTEM PERMEASE"/>
    <property type="match status" value="1"/>
</dbReference>
<comment type="subcellular location">
    <subcellularLocation>
        <location evidence="1">Cell membrane</location>
        <topology evidence="1">Multi-pass membrane protein</topology>
    </subcellularLocation>
</comment>
<dbReference type="PATRIC" id="fig|667014.3.peg.1177"/>
<dbReference type="NCBIfam" id="TIGR03408">
    <property type="entry name" value="urea_trans_UrtC"/>
    <property type="match status" value="1"/>
</dbReference>
<evidence type="ECO:0000256" key="5">
    <source>
        <dbReference type="ARBA" id="ARBA00023136"/>
    </source>
</evidence>
<dbReference type="CDD" id="cd06581">
    <property type="entry name" value="TM_PBP1_LivM_like"/>
    <property type="match status" value="1"/>
</dbReference>
<dbReference type="Pfam" id="PF02653">
    <property type="entry name" value="BPD_transp_2"/>
    <property type="match status" value="1"/>
</dbReference>
<keyword evidence="8" id="KW-1185">Reference proteome</keyword>
<dbReference type="InterPro" id="IPR001851">
    <property type="entry name" value="ABC_transp_permease"/>
</dbReference>